<name>A0A2W5NE61_RHOSU</name>
<proteinExistence type="predicted"/>
<feature type="domain" description="Luciferase-like" evidence="3">
    <location>
        <begin position="1"/>
        <end position="303"/>
    </location>
</feature>
<dbReference type="AlphaFoldDB" id="A0A2W5NE61"/>
<dbReference type="GO" id="GO:0016705">
    <property type="term" value="F:oxidoreductase activity, acting on paired donors, with incorporation or reduction of molecular oxygen"/>
    <property type="evidence" value="ECO:0007669"/>
    <property type="project" value="InterPro"/>
</dbReference>
<dbReference type="GO" id="GO:0004497">
    <property type="term" value="F:monooxygenase activity"/>
    <property type="evidence" value="ECO:0007669"/>
    <property type="project" value="UniProtKB-KW"/>
</dbReference>
<sequence length="351" mass="37938">MEFGLFNLMSYRNHPDGVPGVVADMKVMVGLAEDVGLDAAWFAEHHFTNYSVSVSPLMMAAHMAGATKRIRLGTAVIVLPLYQPMRVAQEIALVDQLSGGRLILGVGTGYQPFEFDRYGVDVTTRADTFLKYWDLLEEGLTTGAMTTSAAALGLPEAPMLLRPVQAPLPPLYVTGGDPRIIERLGPLGATPFITAGWRGSKALIEMAGQTRAAWTAAGFPATGLGVQQYIHVTDDRDEALIAADCARFVGRMATGLRAKEIGHAGPMIDVPALPGEPPLDTFRDNVIIGSAQYVAERIVAEQAAMRPTHYNMFFQFGDMPLSMAARSLERFGAEVLPLLRHETRPRAAATV</sequence>
<dbReference type="Pfam" id="PF00296">
    <property type="entry name" value="Bac_luciferase"/>
    <property type="match status" value="1"/>
</dbReference>
<dbReference type="Gene3D" id="3.20.20.30">
    <property type="entry name" value="Luciferase-like domain"/>
    <property type="match status" value="1"/>
</dbReference>
<dbReference type="Proteomes" id="UP000249185">
    <property type="component" value="Unassembled WGS sequence"/>
</dbReference>
<organism evidence="4 5">
    <name type="scientific">Rhodovulum sulfidophilum</name>
    <name type="common">Rhodobacter sulfidophilus</name>
    <dbReference type="NCBI Taxonomy" id="35806"/>
    <lineage>
        <taxon>Bacteria</taxon>
        <taxon>Pseudomonadati</taxon>
        <taxon>Pseudomonadota</taxon>
        <taxon>Alphaproteobacteria</taxon>
        <taxon>Rhodobacterales</taxon>
        <taxon>Paracoccaceae</taxon>
        <taxon>Rhodovulum</taxon>
    </lineage>
</organism>
<keyword evidence="1" id="KW-0560">Oxidoreductase</keyword>
<dbReference type="InterPro" id="IPR050766">
    <property type="entry name" value="Bact_Lucif_Oxidored"/>
</dbReference>
<evidence type="ECO:0000313" key="4">
    <source>
        <dbReference type="EMBL" id="PZQ51444.1"/>
    </source>
</evidence>
<keyword evidence="2" id="KW-0503">Monooxygenase</keyword>
<dbReference type="InterPro" id="IPR036661">
    <property type="entry name" value="Luciferase-like_sf"/>
</dbReference>
<evidence type="ECO:0000256" key="2">
    <source>
        <dbReference type="ARBA" id="ARBA00023033"/>
    </source>
</evidence>
<dbReference type="EMBL" id="QFPW01000002">
    <property type="protein sequence ID" value="PZQ51444.1"/>
    <property type="molecule type" value="Genomic_DNA"/>
</dbReference>
<comment type="caution">
    <text evidence="4">The sequence shown here is derived from an EMBL/GenBank/DDBJ whole genome shotgun (WGS) entry which is preliminary data.</text>
</comment>
<dbReference type="GO" id="GO:0005829">
    <property type="term" value="C:cytosol"/>
    <property type="evidence" value="ECO:0007669"/>
    <property type="project" value="TreeGrafter"/>
</dbReference>
<evidence type="ECO:0000259" key="3">
    <source>
        <dbReference type="Pfam" id="PF00296"/>
    </source>
</evidence>
<accession>A0A2W5NE61</accession>
<evidence type="ECO:0000256" key="1">
    <source>
        <dbReference type="ARBA" id="ARBA00023002"/>
    </source>
</evidence>
<gene>
    <name evidence="4" type="ORF">DI556_04590</name>
</gene>
<protein>
    <submittedName>
        <fullName evidence="4">LLM class flavin-dependent oxidoreductase</fullName>
    </submittedName>
</protein>
<dbReference type="SUPFAM" id="SSF51679">
    <property type="entry name" value="Bacterial luciferase-like"/>
    <property type="match status" value="1"/>
</dbReference>
<dbReference type="PANTHER" id="PTHR30137">
    <property type="entry name" value="LUCIFERASE-LIKE MONOOXYGENASE"/>
    <property type="match status" value="1"/>
</dbReference>
<dbReference type="InterPro" id="IPR011251">
    <property type="entry name" value="Luciferase-like_dom"/>
</dbReference>
<dbReference type="PANTHER" id="PTHR30137:SF8">
    <property type="entry name" value="BLR5498 PROTEIN"/>
    <property type="match status" value="1"/>
</dbReference>
<reference evidence="4 5" key="1">
    <citation type="submission" date="2017-08" db="EMBL/GenBank/DDBJ databases">
        <title>Infants hospitalized years apart are colonized by the same room-sourced microbial strains.</title>
        <authorList>
            <person name="Brooks B."/>
            <person name="Olm M.R."/>
            <person name="Firek B.A."/>
            <person name="Baker R."/>
            <person name="Thomas B.C."/>
            <person name="Morowitz M.J."/>
            <person name="Banfield J.F."/>
        </authorList>
    </citation>
    <scope>NUCLEOTIDE SEQUENCE [LARGE SCALE GENOMIC DNA]</scope>
    <source>
        <strain evidence="4">S2_005_002_R2_34</strain>
    </source>
</reference>
<evidence type="ECO:0000313" key="5">
    <source>
        <dbReference type="Proteomes" id="UP000249185"/>
    </source>
</evidence>